<comment type="subcellular location">
    <subcellularLocation>
        <location evidence="1">Membrane</location>
        <topology evidence="1">Single-pass membrane protein</topology>
    </subcellularLocation>
</comment>
<protein>
    <recommendedName>
        <fullName evidence="6">Protein HflK</fullName>
    </recommendedName>
</protein>
<proteinExistence type="inferred from homology"/>
<evidence type="ECO:0000256" key="1">
    <source>
        <dbReference type="ARBA" id="ARBA00004167"/>
    </source>
</evidence>
<organism evidence="8 9">
    <name type="scientific">Candidatus Desulfatibia profunda</name>
    <dbReference type="NCBI Taxonomy" id="2841695"/>
    <lineage>
        <taxon>Bacteria</taxon>
        <taxon>Pseudomonadati</taxon>
        <taxon>Thermodesulfobacteriota</taxon>
        <taxon>Desulfobacteria</taxon>
        <taxon>Desulfobacterales</taxon>
        <taxon>Desulfobacterales incertae sedis</taxon>
        <taxon>Candidatus Desulfatibia</taxon>
    </lineage>
</organism>
<evidence type="ECO:0000313" key="8">
    <source>
        <dbReference type="EMBL" id="MBC8362409.1"/>
    </source>
</evidence>
<evidence type="ECO:0000256" key="6">
    <source>
        <dbReference type="RuleBase" id="RU364113"/>
    </source>
</evidence>
<dbReference type="InterPro" id="IPR050710">
    <property type="entry name" value="Band7/mec-2_domain"/>
</dbReference>
<evidence type="ECO:0000256" key="3">
    <source>
        <dbReference type="ARBA" id="ARBA00022692"/>
    </source>
</evidence>
<dbReference type="CDD" id="cd03404">
    <property type="entry name" value="SPFH_HflK"/>
    <property type="match status" value="1"/>
</dbReference>
<keyword evidence="3 6" id="KW-0812">Transmembrane</keyword>
<accession>A0A8J6TMX3</accession>
<dbReference type="PANTHER" id="PTHR43327:SF2">
    <property type="entry name" value="MODULATOR OF FTSH PROTEASE HFLK"/>
    <property type="match status" value="1"/>
</dbReference>
<comment type="similarity">
    <text evidence="2 6">Belongs to the band 7/mec-2 family. HflK subfamily.</text>
</comment>
<evidence type="ECO:0000259" key="7">
    <source>
        <dbReference type="SMART" id="SM00244"/>
    </source>
</evidence>
<dbReference type="NCBIfam" id="TIGR01933">
    <property type="entry name" value="hflK"/>
    <property type="match status" value="1"/>
</dbReference>
<dbReference type="GO" id="GO:0008233">
    <property type="term" value="F:peptidase activity"/>
    <property type="evidence" value="ECO:0007669"/>
    <property type="project" value="UniProtKB-KW"/>
</dbReference>
<keyword evidence="4 6" id="KW-1133">Transmembrane helix</keyword>
<dbReference type="GO" id="GO:0006508">
    <property type="term" value="P:proteolysis"/>
    <property type="evidence" value="ECO:0007669"/>
    <property type="project" value="UniProtKB-KW"/>
</dbReference>
<feature type="domain" description="Band 7" evidence="7">
    <location>
        <begin position="54"/>
        <end position="235"/>
    </location>
</feature>
<sequence>MSWDWEKLKEQQQKKGGGGIPLQVGDFFEKLKKFKLPGGPLLILLFVILFFGTSTFYTVAVDEVGVVQRFGKYVRTSQPGLNFKLPAGIEKVTKVKVRRVYKEEFGFHSPRKDASVRGFDESETSSVSLMLTGDLNVALVPWIVQYRIKDPYNFLFKVADVRRLLIDMSEAAMRSVVGDRSINEVISKREEIAIEARNVLQKELDNAESGIHIVTIEMKKTNVPDPVQPSFNEVNQAGQEKEKMIYQAQEDYNKAIPAARGEADRTIKAAEGYALDRVNRAKGDASRFTAIYKEYAKAKDVTRRRLYLEMLKELFPKLGDKYIIDQDQKNLLPLLNLGKSKGAK</sequence>
<evidence type="ECO:0000256" key="5">
    <source>
        <dbReference type="ARBA" id="ARBA00023136"/>
    </source>
</evidence>
<feature type="transmembrane region" description="Helical" evidence="6">
    <location>
        <begin position="41"/>
        <end position="60"/>
    </location>
</feature>
<reference evidence="8 9" key="1">
    <citation type="submission" date="2020-08" db="EMBL/GenBank/DDBJ databases">
        <title>Bridging the membrane lipid divide: bacteria of the FCB group superphylum have the potential to synthesize archaeal ether lipids.</title>
        <authorList>
            <person name="Villanueva L."/>
            <person name="Von Meijenfeldt F.A.B."/>
            <person name="Westbye A.B."/>
            <person name="Yadav S."/>
            <person name="Hopmans E.C."/>
            <person name="Dutilh B.E."/>
            <person name="Sinninghe Damste J.S."/>
        </authorList>
    </citation>
    <scope>NUCLEOTIDE SEQUENCE [LARGE SCALE GENOMIC DNA]</scope>
    <source>
        <strain evidence="8">NIOZ-UU30</strain>
    </source>
</reference>
<dbReference type="InterPro" id="IPR036013">
    <property type="entry name" value="Band_7/SPFH_dom_sf"/>
</dbReference>
<dbReference type="Proteomes" id="UP000603434">
    <property type="component" value="Unassembled WGS sequence"/>
</dbReference>
<evidence type="ECO:0000256" key="2">
    <source>
        <dbReference type="ARBA" id="ARBA00006971"/>
    </source>
</evidence>
<dbReference type="AlphaFoldDB" id="A0A8J6TMX3"/>
<keyword evidence="8" id="KW-0645">Protease</keyword>
<keyword evidence="8" id="KW-0378">Hydrolase</keyword>
<dbReference type="PANTHER" id="PTHR43327">
    <property type="entry name" value="STOMATIN-LIKE PROTEIN 2, MITOCHONDRIAL"/>
    <property type="match status" value="1"/>
</dbReference>
<comment type="function">
    <text evidence="6">HflC and HflK could encode or regulate a protease.</text>
</comment>
<dbReference type="Gene3D" id="3.30.479.30">
    <property type="entry name" value="Band 7 domain"/>
    <property type="match status" value="1"/>
</dbReference>
<dbReference type="InterPro" id="IPR001107">
    <property type="entry name" value="Band_7"/>
</dbReference>
<dbReference type="InterPro" id="IPR010201">
    <property type="entry name" value="HflK"/>
</dbReference>
<dbReference type="SMART" id="SM00244">
    <property type="entry name" value="PHB"/>
    <property type="match status" value="1"/>
</dbReference>
<dbReference type="Pfam" id="PF01145">
    <property type="entry name" value="Band_7"/>
    <property type="match status" value="1"/>
</dbReference>
<evidence type="ECO:0000313" key="9">
    <source>
        <dbReference type="Proteomes" id="UP000603434"/>
    </source>
</evidence>
<evidence type="ECO:0000256" key="4">
    <source>
        <dbReference type="ARBA" id="ARBA00022989"/>
    </source>
</evidence>
<dbReference type="SUPFAM" id="SSF117892">
    <property type="entry name" value="Band 7/SPFH domain"/>
    <property type="match status" value="1"/>
</dbReference>
<gene>
    <name evidence="8" type="primary">hflK</name>
    <name evidence="8" type="ORF">H8E23_13540</name>
</gene>
<comment type="caution">
    <text evidence="8">The sequence shown here is derived from an EMBL/GenBank/DDBJ whole genome shotgun (WGS) entry which is preliminary data.</text>
</comment>
<comment type="subunit">
    <text evidence="6">HflC and HflK may interact to form a multimeric complex.</text>
</comment>
<dbReference type="EMBL" id="JACNJH010000188">
    <property type="protein sequence ID" value="MBC8362409.1"/>
    <property type="molecule type" value="Genomic_DNA"/>
</dbReference>
<name>A0A8J6TMX3_9BACT</name>
<dbReference type="GO" id="GO:0016020">
    <property type="term" value="C:membrane"/>
    <property type="evidence" value="ECO:0007669"/>
    <property type="project" value="UniProtKB-SubCell"/>
</dbReference>
<keyword evidence="5 6" id="KW-0472">Membrane</keyword>